<feature type="region of interest" description="Disordered" evidence="3">
    <location>
        <begin position="1286"/>
        <end position="1308"/>
    </location>
</feature>
<feature type="compositionally biased region" description="Low complexity" evidence="3">
    <location>
        <begin position="1364"/>
        <end position="1377"/>
    </location>
</feature>
<dbReference type="PANTHER" id="PTHR38340">
    <property type="entry name" value="S-LAYER PROTEIN"/>
    <property type="match status" value="1"/>
</dbReference>
<dbReference type="InterPro" id="IPR011049">
    <property type="entry name" value="Serralysin-like_metalloprot_C"/>
</dbReference>
<feature type="domain" description="Hedgehog/Intein (Hint)" evidence="4">
    <location>
        <begin position="1487"/>
        <end position="1632"/>
    </location>
</feature>
<evidence type="ECO:0000256" key="2">
    <source>
        <dbReference type="ARBA" id="ARBA00022525"/>
    </source>
</evidence>
<dbReference type="SUPFAM" id="SSF51120">
    <property type="entry name" value="beta-Roll"/>
    <property type="match status" value="8"/>
</dbReference>
<dbReference type="GO" id="GO:0005576">
    <property type="term" value="C:extracellular region"/>
    <property type="evidence" value="ECO:0007669"/>
    <property type="project" value="UniProtKB-SubCell"/>
</dbReference>
<organism evidence="5 6">
    <name type="scientific">Harenicola maris</name>
    <dbReference type="NCBI Taxonomy" id="2841044"/>
    <lineage>
        <taxon>Bacteria</taxon>
        <taxon>Pseudomonadati</taxon>
        <taxon>Pseudomonadota</taxon>
        <taxon>Alphaproteobacteria</taxon>
        <taxon>Rhodobacterales</taxon>
        <taxon>Paracoccaceae</taxon>
        <taxon>Harenicola</taxon>
    </lineage>
</organism>
<dbReference type="Pfam" id="PF00353">
    <property type="entry name" value="HemolysinCabind"/>
    <property type="match status" value="10"/>
</dbReference>
<name>A0AAP2G7I1_9RHOB</name>
<evidence type="ECO:0000256" key="1">
    <source>
        <dbReference type="ARBA" id="ARBA00004613"/>
    </source>
</evidence>
<dbReference type="Gene3D" id="2.150.10.10">
    <property type="entry name" value="Serralysin-like metalloprotease, C-terminal"/>
    <property type="match status" value="7"/>
</dbReference>
<evidence type="ECO:0000313" key="6">
    <source>
        <dbReference type="Proteomes" id="UP001315686"/>
    </source>
</evidence>
<dbReference type="PRINTS" id="PR00313">
    <property type="entry name" value="CABNDNGRPT"/>
</dbReference>
<feature type="region of interest" description="Disordered" evidence="3">
    <location>
        <begin position="922"/>
        <end position="942"/>
    </location>
</feature>
<evidence type="ECO:0000313" key="5">
    <source>
        <dbReference type="EMBL" id="MBT0956862.1"/>
    </source>
</evidence>
<dbReference type="EMBL" id="JADQAZ010000001">
    <property type="protein sequence ID" value="MBT0956862.1"/>
    <property type="molecule type" value="Genomic_DNA"/>
</dbReference>
<evidence type="ECO:0000256" key="3">
    <source>
        <dbReference type="SAM" id="MobiDB-lite"/>
    </source>
</evidence>
<dbReference type="InterPro" id="IPR050557">
    <property type="entry name" value="RTX_toxin/Mannuronan_C5-epim"/>
</dbReference>
<dbReference type="RefSeq" id="WP_327793051.1">
    <property type="nucleotide sequence ID" value="NZ_JADQAZ010000001.1"/>
</dbReference>
<dbReference type="InterPro" id="IPR001343">
    <property type="entry name" value="Hemolysn_Ca-bd"/>
</dbReference>
<dbReference type="InterPro" id="IPR028992">
    <property type="entry name" value="Hedgehog/Intein_dom"/>
</dbReference>
<comment type="caution">
    <text evidence="5">The sequence shown here is derived from an EMBL/GenBank/DDBJ whole genome shotgun (WGS) entry which is preliminary data.</text>
</comment>
<keyword evidence="2" id="KW-0964">Secreted</keyword>
<feature type="region of interest" description="Disordered" evidence="3">
    <location>
        <begin position="839"/>
        <end position="877"/>
    </location>
</feature>
<protein>
    <submittedName>
        <fullName evidence="5">Hint domain-containing protein</fullName>
    </submittedName>
</protein>
<dbReference type="InterPro" id="IPR018511">
    <property type="entry name" value="Hemolysin-typ_Ca-bd_CS"/>
</dbReference>
<accession>A0AAP2G7I1</accession>
<feature type="compositionally biased region" description="Low complexity" evidence="3">
    <location>
        <begin position="862"/>
        <end position="877"/>
    </location>
</feature>
<dbReference type="Proteomes" id="UP001315686">
    <property type="component" value="Unassembled WGS sequence"/>
</dbReference>
<dbReference type="Gene3D" id="2.170.16.10">
    <property type="entry name" value="Hedgehog/Intein (Hint) domain"/>
    <property type="match status" value="1"/>
</dbReference>
<sequence>MATLYVLDQSEATFSGGLLTTTNNGADWVNETLTLTSTSFEALEITDDDDGNFTEGDATQSVSETQTIGTTTYTAGQDVESAFHFTVTDGTNTWTLVAVNTGGETAGGASTVEGFAVVDEGNGYPPAGVPLTILTASDGAPAASAYSDFVQGDGVVMGGDGDETIDGSYTDGDGSAVSDGDDVVYAGAGNDTVTAGAGDDVVQGGSGDDTLSGGDGSDTLQGDNAPIAATDEVLSFNEQGVGTSLTDQSFTQTTGLTNVTVTVEDLGNLNLAQVHTSTQYVDTAAGETFDPTSSLVLSGAGNGGAGVSQTADVIFDFDPVAGSGTMDEVEDVSFRINDIDDVSWDDRVSVTAYDADGNEVPVTITLAGDETILADGTIDGAGNDTSASAGGSALIEVAGPVAQIVVNYANAGTGGQALWITDVHFTTIPDNGQGDDVLDGGSGDDFLYGMGGDDSLTGGAGDDEMEGGAGDDTFVMGDNFGNDTITGGETGETNGDTLDASSATNDQVLDLSAVSASDPESGTLTDGADVATFTEIENFQMGSGDDTIIGSDADDVVDGGEGADTFIGGAGDDTFGLGQDSDGTPDGDADVVVLEDGFGNDTITDIDAPIDNGDGTFTGVDTLDVSGLNDADGNPVHVSDVAVSDDGSGNALLTFPNGETLTLEGISPTDADNFAYLNALGIPGDGIVSGTAAGEVIDGSYTGDPHGDIVDNNDALIAGEVGDDDIIEAGGGDDTILPGAGDDEVDAGTGSDTVLISEGDGTDAIVGGEDTDGADRDTLSLDGNGASVTYSGTESGTYAFGGSGDGKFDEIEVLSTTDSADRVDASAATGDTEVLLNDGDDRFVGGSGSDTVDGGAGDDTIDAGAGSDTITGGSGSDTIVTGAGADRVDGGADDDTITFGGGDRVEGGSGDDVFIYDATDPTSGTATVTGGEAGEDLSDPTNGGAGDVLDMTGVSEDTVLSMSGDEAGTVTGASTDVVFSEIEQVNLGSGDDVVTGSGSDDSIDLGEGADTVTAGAGDDVIGLGQDSDGTPDGDADVVVLEDGFGNDIITDIDAPIDNGDGTFTGVDTLDVSGLNDADGNPVHVSDVAVSDDGSGNALLTFPNGETLTLEGISPTDADNFAYLNALGIPGDGIVSGTAGGDIIDASYTGDPDGDMVDNADALLAGETGEDDIILAGAGDDTVTAGAGNDEVFGADGDDTLYGGAGDDVLDGDDATAGDDTIFGEAGNDTLIGDGGSDVLDGGADDDTIYAGGDDDTIIGGSGDDDMFGESGDDVFVLGDGFGNDTIVGGETGEDFSDPTNGAEGDVVDASGMTADSTLTLSAPETGTLTSGTDSASFSEIEGFELGSGDDGATGSTGDDRIDLGEGADTVDAGAGDDTIGLGQDSDGTPDGDADVVVFSDGDGQDTILDFDAPIDNGDGTYTGIDTLDVSNLTDADGNPVDYHDVTVTANGFGDAVLNFPNGETITLAGVAPEQVNSGPELNAIGIPCFTPGTMVATVDGPRAVETLSPGDLVMTRDNGVQPVRWAGQRYLNDRQLAANPKLQPVRIKAGSLGNDLPLRDLLVSPQHKMLLADVRAEMLFGEHEVLVAATHLTDLPGVERAPSESVTYVHIMFDSHEIIMAEGAWTESYQPGPHVLGNMEDAQREELFQIFPELRDDPCGMEAARLTLKAREASVLLH</sequence>
<dbReference type="SUPFAM" id="SSF51294">
    <property type="entry name" value="Hedgehog/intein (Hint) domain"/>
    <property type="match status" value="1"/>
</dbReference>
<reference evidence="5 6" key="1">
    <citation type="journal article" date="2021" name="Arch. Microbiol.">
        <title>Harenicola maris gen. nov., sp. nov. isolated from the Sea of Japan shallow sediments.</title>
        <authorList>
            <person name="Romanenko L.A."/>
            <person name="Kurilenko V.V."/>
            <person name="Chernysheva N.Y."/>
            <person name="Tekutyeva L.A."/>
            <person name="Velansky P.V."/>
            <person name="Svetashev V.I."/>
            <person name="Isaeva M.P."/>
        </authorList>
    </citation>
    <scope>NUCLEOTIDE SEQUENCE [LARGE SCALE GENOMIC DNA]</scope>
    <source>
        <strain evidence="5 6">KMM 3653</strain>
    </source>
</reference>
<gene>
    <name evidence="5" type="ORF">IV417_05660</name>
</gene>
<dbReference type="GO" id="GO:0005509">
    <property type="term" value="F:calcium ion binding"/>
    <property type="evidence" value="ECO:0007669"/>
    <property type="project" value="InterPro"/>
</dbReference>
<feature type="region of interest" description="Disordered" evidence="3">
    <location>
        <begin position="1342"/>
        <end position="1390"/>
    </location>
</feature>
<proteinExistence type="predicted"/>
<comment type="subcellular location">
    <subcellularLocation>
        <location evidence="1">Secreted</location>
    </subcellularLocation>
</comment>
<dbReference type="InterPro" id="IPR036844">
    <property type="entry name" value="Hint_dom_sf"/>
</dbReference>
<dbReference type="Pfam" id="PF13403">
    <property type="entry name" value="Hint_2"/>
    <property type="match status" value="1"/>
</dbReference>
<evidence type="ECO:0000259" key="4">
    <source>
        <dbReference type="Pfam" id="PF13403"/>
    </source>
</evidence>
<keyword evidence="6" id="KW-1185">Reference proteome</keyword>
<feature type="region of interest" description="Disordered" evidence="3">
    <location>
        <begin position="195"/>
        <end position="218"/>
    </location>
</feature>
<dbReference type="PANTHER" id="PTHR38340:SF1">
    <property type="entry name" value="S-LAYER PROTEIN"/>
    <property type="match status" value="1"/>
</dbReference>
<dbReference type="PROSITE" id="PS00330">
    <property type="entry name" value="HEMOLYSIN_CALCIUM"/>
    <property type="match status" value="2"/>
</dbReference>